<dbReference type="InterPro" id="IPR015421">
    <property type="entry name" value="PyrdxlP-dep_Trfase_major"/>
</dbReference>
<evidence type="ECO:0000313" key="3">
    <source>
        <dbReference type="EMBL" id="MDT0382241.1"/>
    </source>
</evidence>
<protein>
    <submittedName>
        <fullName evidence="3">DegT/DnrJ/EryC1/StrS family aminotransferase</fullName>
    </submittedName>
</protein>
<comment type="similarity">
    <text evidence="2">Belongs to the DegT/DnrJ/EryC1 family.</text>
</comment>
<comment type="caution">
    <text evidence="3">The sequence shown here is derived from an EMBL/GenBank/DDBJ whole genome shotgun (WGS) entry which is preliminary data.</text>
</comment>
<dbReference type="Gene3D" id="3.40.640.10">
    <property type="entry name" value="Type I PLP-dependent aspartate aminotransferase-like (Major domain)"/>
    <property type="match status" value="1"/>
</dbReference>
<dbReference type="InterPro" id="IPR015422">
    <property type="entry name" value="PyrdxlP-dep_Trfase_small"/>
</dbReference>
<dbReference type="GO" id="GO:0008483">
    <property type="term" value="F:transaminase activity"/>
    <property type="evidence" value="ECO:0007669"/>
    <property type="project" value="UniProtKB-KW"/>
</dbReference>
<evidence type="ECO:0000256" key="2">
    <source>
        <dbReference type="ARBA" id="ARBA00037999"/>
    </source>
</evidence>
<gene>
    <name evidence="3" type="ORF">RM572_26125</name>
</gene>
<keyword evidence="1" id="KW-0663">Pyridoxal phosphate</keyword>
<keyword evidence="4" id="KW-1185">Reference proteome</keyword>
<sequence length="231" mass="24206">MGNELRDAGVAAGDEVILPGFGGDQAAEQVRRLGAVPVVVDIDPHTYCIDPESVAGALTSRTCAVAAVDLFGHPAPTARLESVVADHRARLVPVGRDAAESAGPTPLELAARRRNASHLNARLRGVVTPVTARGAQHAYTTYVVRVPGNGRPDRDAYLHALRAKGVECHVPVKAPVHRTPGFPPGVRLPVAEEVADTCLALPLHASLTKRELHRIVAACNALGGLLLDPAC</sequence>
<evidence type="ECO:0000313" key="4">
    <source>
        <dbReference type="Proteomes" id="UP001183414"/>
    </source>
</evidence>
<dbReference type="InterPro" id="IPR015424">
    <property type="entry name" value="PyrdxlP-dep_Trfase"/>
</dbReference>
<reference evidence="4" key="1">
    <citation type="submission" date="2023-07" db="EMBL/GenBank/DDBJ databases">
        <title>30 novel species of actinomycetes from the DSMZ collection.</title>
        <authorList>
            <person name="Nouioui I."/>
        </authorList>
    </citation>
    <scope>NUCLEOTIDE SEQUENCE [LARGE SCALE GENOMIC DNA]</scope>
    <source>
        <strain evidence="4">DSM 42041</strain>
    </source>
</reference>
<name>A0ABU2NZ30_9ACTN</name>
<keyword evidence="3" id="KW-0032">Aminotransferase</keyword>
<dbReference type="SUPFAM" id="SSF53383">
    <property type="entry name" value="PLP-dependent transferases"/>
    <property type="match status" value="1"/>
</dbReference>
<accession>A0ABU2NZ30</accession>
<dbReference type="Proteomes" id="UP001183414">
    <property type="component" value="Unassembled WGS sequence"/>
</dbReference>
<organism evidence="3 4">
    <name type="scientific">Streptomyces hazeniae</name>
    <dbReference type="NCBI Taxonomy" id="3075538"/>
    <lineage>
        <taxon>Bacteria</taxon>
        <taxon>Bacillati</taxon>
        <taxon>Actinomycetota</taxon>
        <taxon>Actinomycetes</taxon>
        <taxon>Kitasatosporales</taxon>
        <taxon>Streptomycetaceae</taxon>
        <taxon>Streptomyces</taxon>
    </lineage>
</organism>
<dbReference type="PANTHER" id="PTHR30244">
    <property type="entry name" value="TRANSAMINASE"/>
    <property type="match status" value="1"/>
</dbReference>
<dbReference type="EMBL" id="JAVREQ010000033">
    <property type="protein sequence ID" value="MDT0382241.1"/>
    <property type="molecule type" value="Genomic_DNA"/>
</dbReference>
<dbReference type="PANTHER" id="PTHR30244:SF36">
    <property type="entry name" value="3-OXO-GLUCOSE-6-PHOSPHATE:GLUTAMATE AMINOTRANSFERASE"/>
    <property type="match status" value="1"/>
</dbReference>
<dbReference type="Gene3D" id="3.90.1150.10">
    <property type="entry name" value="Aspartate Aminotransferase, domain 1"/>
    <property type="match status" value="1"/>
</dbReference>
<dbReference type="Pfam" id="PF01041">
    <property type="entry name" value="DegT_DnrJ_EryC1"/>
    <property type="match status" value="2"/>
</dbReference>
<evidence type="ECO:0000256" key="1">
    <source>
        <dbReference type="ARBA" id="ARBA00022898"/>
    </source>
</evidence>
<dbReference type="InterPro" id="IPR000653">
    <property type="entry name" value="DegT/StrS_aminotransferase"/>
</dbReference>
<proteinExistence type="inferred from homology"/>
<dbReference type="RefSeq" id="WP_311675842.1">
    <property type="nucleotide sequence ID" value="NZ_JAVREQ010000033.1"/>
</dbReference>
<keyword evidence="3" id="KW-0808">Transferase</keyword>